<evidence type="ECO:0000259" key="2">
    <source>
        <dbReference type="Pfam" id="PF03466"/>
    </source>
</evidence>
<protein>
    <recommendedName>
        <fullName evidence="2">LysR substrate-binding domain-containing protein</fullName>
    </recommendedName>
</protein>
<dbReference type="GO" id="GO:0043565">
    <property type="term" value="F:sequence-specific DNA binding"/>
    <property type="evidence" value="ECO:0007669"/>
    <property type="project" value="TreeGrafter"/>
</dbReference>
<gene>
    <name evidence="3" type="ORF">GQE99_01565</name>
</gene>
<dbReference type="GO" id="GO:0006351">
    <property type="term" value="P:DNA-templated transcription"/>
    <property type="evidence" value="ECO:0007669"/>
    <property type="project" value="TreeGrafter"/>
</dbReference>
<proteinExistence type="inferred from homology"/>
<sequence>MLADDKDMLRQTHVLLHVTERVIWASLFEIPALPGLRSRPLLTFENYTMFLQTVSRGLGIALAPVQLIKNDLAKGRLVTVSDMAVKSRSVGYLVYQQQMENYPPLVAFRDWLRETIADDIARTNGGGDRQ</sequence>
<reference evidence="3 4" key="1">
    <citation type="submission" date="2019-12" db="EMBL/GenBank/DDBJ databases">
        <title>Maritimibacter sp. nov. sp. isolated from sea sand.</title>
        <authorList>
            <person name="Kim J."/>
            <person name="Jeong S.E."/>
            <person name="Jung H.S."/>
            <person name="Jeon C.O."/>
        </authorList>
    </citation>
    <scope>NUCLEOTIDE SEQUENCE [LARGE SCALE GENOMIC DNA]</scope>
    <source>
        <strain evidence="3 4">DP07</strain>
    </source>
</reference>
<name>A0A845M6D0_9RHOB</name>
<dbReference type="PANTHER" id="PTHR30537">
    <property type="entry name" value="HTH-TYPE TRANSCRIPTIONAL REGULATOR"/>
    <property type="match status" value="1"/>
</dbReference>
<evidence type="ECO:0000313" key="3">
    <source>
        <dbReference type="EMBL" id="MZR11711.1"/>
    </source>
</evidence>
<comment type="similarity">
    <text evidence="1">Belongs to the LysR transcriptional regulatory family.</text>
</comment>
<comment type="caution">
    <text evidence="3">The sequence shown here is derived from an EMBL/GenBank/DDBJ whole genome shotgun (WGS) entry which is preliminary data.</text>
</comment>
<dbReference type="PANTHER" id="PTHR30537:SF74">
    <property type="entry name" value="HTH-TYPE TRANSCRIPTIONAL REGULATOR TRPI"/>
    <property type="match status" value="1"/>
</dbReference>
<dbReference type="Pfam" id="PF03466">
    <property type="entry name" value="LysR_substrate"/>
    <property type="match status" value="1"/>
</dbReference>
<organism evidence="3 4">
    <name type="scientific">Maritimibacter harenae</name>
    <dbReference type="NCBI Taxonomy" id="2606218"/>
    <lineage>
        <taxon>Bacteria</taxon>
        <taxon>Pseudomonadati</taxon>
        <taxon>Pseudomonadota</taxon>
        <taxon>Alphaproteobacteria</taxon>
        <taxon>Rhodobacterales</taxon>
        <taxon>Roseobacteraceae</taxon>
        <taxon>Maritimibacter</taxon>
    </lineage>
</organism>
<keyword evidence="4" id="KW-1185">Reference proteome</keyword>
<feature type="domain" description="LysR substrate-binding" evidence="2">
    <location>
        <begin position="10"/>
        <end position="115"/>
    </location>
</feature>
<dbReference type="EMBL" id="WTUX01000003">
    <property type="protein sequence ID" value="MZR11711.1"/>
    <property type="molecule type" value="Genomic_DNA"/>
</dbReference>
<dbReference type="GO" id="GO:0003700">
    <property type="term" value="F:DNA-binding transcription factor activity"/>
    <property type="evidence" value="ECO:0007669"/>
    <property type="project" value="TreeGrafter"/>
</dbReference>
<dbReference type="InterPro" id="IPR005119">
    <property type="entry name" value="LysR_subst-bd"/>
</dbReference>
<evidence type="ECO:0000256" key="1">
    <source>
        <dbReference type="ARBA" id="ARBA00009437"/>
    </source>
</evidence>
<dbReference type="InterPro" id="IPR058163">
    <property type="entry name" value="LysR-type_TF_proteobact-type"/>
</dbReference>
<dbReference type="AlphaFoldDB" id="A0A845M6D0"/>
<accession>A0A845M6D0</accession>
<dbReference type="Gene3D" id="3.40.190.10">
    <property type="entry name" value="Periplasmic binding protein-like II"/>
    <property type="match status" value="2"/>
</dbReference>
<evidence type="ECO:0000313" key="4">
    <source>
        <dbReference type="Proteomes" id="UP000467322"/>
    </source>
</evidence>
<dbReference type="Proteomes" id="UP000467322">
    <property type="component" value="Unassembled WGS sequence"/>
</dbReference>
<dbReference type="SUPFAM" id="SSF53850">
    <property type="entry name" value="Periplasmic binding protein-like II"/>
    <property type="match status" value="1"/>
</dbReference>